<dbReference type="AlphaFoldDB" id="A0A176S3Q2"/>
<name>A0A176S3Q2_9GAMM</name>
<feature type="transmembrane region" description="Helical" evidence="1">
    <location>
        <begin position="25"/>
        <end position="44"/>
    </location>
</feature>
<comment type="caution">
    <text evidence="2">The sequence shown here is derived from an EMBL/GenBank/DDBJ whole genome shotgun (WGS) entry which is preliminary data.</text>
</comment>
<evidence type="ECO:0000256" key="1">
    <source>
        <dbReference type="SAM" id="Phobius"/>
    </source>
</evidence>
<keyword evidence="3" id="KW-1185">Reference proteome</keyword>
<accession>A0A176S3Q2</accession>
<protein>
    <submittedName>
        <fullName evidence="2">Uncharacterized protein</fullName>
    </submittedName>
</protein>
<sequence>MFFLIRQLTKNNIPRATTRDCPYQIRWYVGAIPCGCPLWYIYFWKLPKLFNMRRNFFRPAGLPNPHRSKIRSARRTLHGKVQGTPCTPELSLSCTTVFFLGTL</sequence>
<organism evidence="2 3">
    <name type="scientific">Candidatus Thiomargarita nelsonii</name>
    <dbReference type="NCBI Taxonomy" id="1003181"/>
    <lineage>
        <taxon>Bacteria</taxon>
        <taxon>Pseudomonadati</taxon>
        <taxon>Pseudomonadota</taxon>
        <taxon>Gammaproteobacteria</taxon>
        <taxon>Thiotrichales</taxon>
        <taxon>Thiotrichaceae</taxon>
        <taxon>Thiomargarita</taxon>
    </lineage>
</organism>
<dbReference type="EMBL" id="LUTY01000789">
    <property type="protein sequence ID" value="OAD22693.1"/>
    <property type="molecule type" value="Genomic_DNA"/>
</dbReference>
<keyword evidence="1" id="KW-1133">Transmembrane helix</keyword>
<evidence type="ECO:0000313" key="2">
    <source>
        <dbReference type="EMBL" id="OAD22693.1"/>
    </source>
</evidence>
<reference evidence="2 3" key="1">
    <citation type="submission" date="2016-05" db="EMBL/GenBank/DDBJ databases">
        <title>Single-cell genome of chain-forming Candidatus Thiomargarita nelsonii and comparison to other large sulfur-oxidizing bacteria.</title>
        <authorList>
            <person name="Winkel M."/>
            <person name="Salman V."/>
            <person name="Woyke T."/>
            <person name="Schulz-Vogt H."/>
            <person name="Richter M."/>
            <person name="Flood B."/>
            <person name="Bailey J."/>
            <person name="Amann R."/>
            <person name="Mussmann M."/>
        </authorList>
    </citation>
    <scope>NUCLEOTIDE SEQUENCE [LARGE SCALE GENOMIC DNA]</scope>
    <source>
        <strain evidence="2 3">THI036</strain>
    </source>
</reference>
<keyword evidence="1" id="KW-0812">Transmembrane</keyword>
<keyword evidence="1" id="KW-0472">Membrane</keyword>
<gene>
    <name evidence="2" type="ORF">THIOM_001491</name>
</gene>
<dbReference type="Proteomes" id="UP000076962">
    <property type="component" value="Unassembled WGS sequence"/>
</dbReference>
<evidence type="ECO:0000313" key="3">
    <source>
        <dbReference type="Proteomes" id="UP000076962"/>
    </source>
</evidence>
<proteinExistence type="predicted"/>